<feature type="region of interest" description="Disordered" evidence="2">
    <location>
        <begin position="44"/>
        <end position="224"/>
    </location>
</feature>
<feature type="compositionally biased region" description="Acidic residues" evidence="2">
    <location>
        <begin position="79"/>
        <end position="98"/>
    </location>
</feature>
<keyword evidence="4" id="KW-1185">Reference proteome</keyword>
<feature type="coiled-coil region" evidence="1">
    <location>
        <begin position="246"/>
        <end position="290"/>
    </location>
</feature>
<reference evidence="3" key="1">
    <citation type="submission" date="2023-03" db="EMBL/GenBank/DDBJ databases">
        <title>Massive genome expansion in bonnet fungi (Mycena s.s.) driven by repeated elements and novel gene families across ecological guilds.</title>
        <authorList>
            <consortium name="Lawrence Berkeley National Laboratory"/>
            <person name="Harder C.B."/>
            <person name="Miyauchi S."/>
            <person name="Viragh M."/>
            <person name="Kuo A."/>
            <person name="Thoen E."/>
            <person name="Andreopoulos B."/>
            <person name="Lu D."/>
            <person name="Skrede I."/>
            <person name="Drula E."/>
            <person name="Henrissat B."/>
            <person name="Morin E."/>
            <person name="Kohler A."/>
            <person name="Barry K."/>
            <person name="LaButti K."/>
            <person name="Morin E."/>
            <person name="Salamov A."/>
            <person name="Lipzen A."/>
            <person name="Mereny Z."/>
            <person name="Hegedus B."/>
            <person name="Baldrian P."/>
            <person name="Stursova M."/>
            <person name="Weitz H."/>
            <person name="Taylor A."/>
            <person name="Grigoriev I.V."/>
            <person name="Nagy L.G."/>
            <person name="Martin F."/>
            <person name="Kauserud H."/>
        </authorList>
    </citation>
    <scope>NUCLEOTIDE SEQUENCE</scope>
    <source>
        <strain evidence="3">CBHHK182m</strain>
    </source>
</reference>
<evidence type="ECO:0000313" key="3">
    <source>
        <dbReference type="EMBL" id="KAJ7786459.1"/>
    </source>
</evidence>
<keyword evidence="1" id="KW-0175">Coiled coil</keyword>
<feature type="compositionally biased region" description="Basic residues" evidence="2">
    <location>
        <begin position="393"/>
        <end position="403"/>
    </location>
</feature>
<evidence type="ECO:0000256" key="2">
    <source>
        <dbReference type="SAM" id="MobiDB-lite"/>
    </source>
</evidence>
<feature type="compositionally biased region" description="Pro residues" evidence="2">
    <location>
        <begin position="505"/>
        <end position="519"/>
    </location>
</feature>
<evidence type="ECO:0000256" key="1">
    <source>
        <dbReference type="SAM" id="Coils"/>
    </source>
</evidence>
<evidence type="ECO:0000313" key="4">
    <source>
        <dbReference type="Proteomes" id="UP001215598"/>
    </source>
</evidence>
<dbReference type="EMBL" id="JARKIB010000001">
    <property type="protein sequence ID" value="KAJ7786459.1"/>
    <property type="molecule type" value="Genomic_DNA"/>
</dbReference>
<feature type="compositionally biased region" description="Acidic residues" evidence="2">
    <location>
        <begin position="163"/>
        <end position="174"/>
    </location>
</feature>
<organism evidence="3 4">
    <name type="scientific">Mycena metata</name>
    <dbReference type="NCBI Taxonomy" id="1033252"/>
    <lineage>
        <taxon>Eukaryota</taxon>
        <taxon>Fungi</taxon>
        <taxon>Dikarya</taxon>
        <taxon>Basidiomycota</taxon>
        <taxon>Agaricomycotina</taxon>
        <taxon>Agaricomycetes</taxon>
        <taxon>Agaricomycetidae</taxon>
        <taxon>Agaricales</taxon>
        <taxon>Marasmiineae</taxon>
        <taxon>Mycenaceae</taxon>
        <taxon>Mycena</taxon>
    </lineage>
</organism>
<accession>A0AAD7KIR2</accession>
<feature type="compositionally biased region" description="Low complexity" evidence="2">
    <location>
        <begin position="461"/>
        <end position="483"/>
    </location>
</feature>
<dbReference type="AlphaFoldDB" id="A0AAD7KIR2"/>
<proteinExistence type="predicted"/>
<feature type="region of interest" description="Disordered" evidence="2">
    <location>
        <begin position="304"/>
        <end position="612"/>
    </location>
</feature>
<gene>
    <name evidence="3" type="ORF">B0H16DRAFT_1876468</name>
</gene>
<feature type="compositionally biased region" description="Acidic residues" evidence="2">
    <location>
        <begin position="378"/>
        <end position="389"/>
    </location>
</feature>
<feature type="compositionally biased region" description="Acidic residues" evidence="2">
    <location>
        <begin position="408"/>
        <end position="417"/>
    </location>
</feature>
<feature type="compositionally biased region" description="Low complexity" evidence="2">
    <location>
        <begin position="328"/>
        <end position="340"/>
    </location>
</feature>
<dbReference type="Proteomes" id="UP001215598">
    <property type="component" value="Unassembled WGS sequence"/>
</dbReference>
<name>A0AAD7KIR2_9AGAR</name>
<protein>
    <submittedName>
        <fullName evidence="3">Uncharacterized protein</fullName>
    </submittedName>
</protein>
<sequence length="643" mass="68658">MAPLPSKTQLLELKRSDLQKLCKDYGVKANLKTDALIELLLDTKKANPRTAAPAPVRSVSTRHVSRSAPRISSVIIHDTDEEDEDENEQEIDEEETENQPEPQPEPEPIPMSSRTRKAKDTQTRLGRGRPVAAGGNGPRAVTVSVAKPKRGKNSKAVKPVEDPIPEEAEEEQPSEGESRSVLTRPAPDLALSGQTGPSALAVAEPTTSAPVPAAQEASTSTSAGTTAFDAAVAEALRPVYQQLESLKSELEQLPVLKTELAQLREQVADMQTLEQKVASLTAQVDSLTAQSVTATSLKDVNMVAASSRPAPNPSTPRFQSPAPRPVVNENAAGNASSSNSKTISPMKNYDLPNPGIAPSMLGKRQRESTSSNITGVIDEGEEGDLDEEELAKRVVRPTKKRPKLQQDETMEDFEIEQQSDAAGAPRVPSFTVFSGEEEEPYVDPPPPTEGLPDFYRAPSPTGSGTRQGATTTTTSTQNASENQHPFTFAFLPISSTPAHANYNLPPFPYPEPPQSPSPAGPSHSGPSRNHGERTDIFGAFGLPPPGRPRSRVTSTSAGSAASRDPAAGSMDAFVDPAALTRRASDQEREEFDFMRPPSASDNDGDASGLKRTMYGTELDGDTRFGDFGLEGVASGFWAAGGRF</sequence>
<comment type="caution">
    <text evidence="3">The sequence shown here is derived from an EMBL/GenBank/DDBJ whole genome shotgun (WGS) entry which is preliminary data.</text>
</comment>
<feature type="compositionally biased region" description="Low complexity" evidence="2">
    <location>
        <begin position="213"/>
        <end position="224"/>
    </location>
</feature>